<proteinExistence type="predicted"/>
<dbReference type="Proteomes" id="UP000053477">
    <property type="component" value="Unassembled WGS sequence"/>
</dbReference>
<evidence type="ECO:0000256" key="1">
    <source>
        <dbReference type="SAM" id="MobiDB-lite"/>
    </source>
</evidence>
<feature type="transmembrane region" description="Helical" evidence="2">
    <location>
        <begin position="530"/>
        <end position="551"/>
    </location>
</feature>
<protein>
    <submittedName>
        <fullName evidence="3">Uncharacterized protein</fullName>
    </submittedName>
</protein>
<sequence>MSTLEEFLVETKLDRSSTLDLPVHRAVYEQRQQWRSPQWIVRVVEHPDRYSVRIKMLTLIVLAVLVMVANDQIYVLIERLSRGQLFKDLVNKSEDILDPQDIQSVLQKVSNIVGNLFGTIANMLLSGVIGLAFMQIFWRRMRNKVHTLAEINSAMSCSDHPFGVGSLKSWKSMFWLSAIPALGIANTQIILFASGSIHAQQTTFNQTCDVFTVNLTNANLVGPGAVTTLSNAAQQQPQQTFNFSNAKAQVQSFVTQVIVLDDPISPYIIVDNLESYHVTFNAPALQCEDSSGANLTSLLPLPDPSQTNASIPIWTTVYDPNSGTPSSNLTFTTATRNLVLAPDGTTIVPDESQQQIVQCTFFNATYVVEVKLEDDGYEADVKHNKTVFNAPLTVGGSSTDAIAYNNFLAIADTFAKTLSGSASFNPVSLDFTPDSPIIVFSFFGEEEPDVPWSLGSDDELTEAIPELMDFVVVSLLSNLLNTGTSSNSDRTSSDSSSSSSKPKNTALLSKIKTDCTIDGITFQYDRARLLLSYCGGILYTSLIALAGFLAIKSNGAEESMDFSRIVKAVVNHHLLAHKDRLDNDETMLQAHDGGFHVKVIETPKDTVRVEQV</sequence>
<feature type="compositionally biased region" description="Low complexity" evidence="1">
    <location>
        <begin position="482"/>
        <end position="500"/>
    </location>
</feature>
<evidence type="ECO:0000313" key="4">
    <source>
        <dbReference type="Proteomes" id="UP000053477"/>
    </source>
</evidence>
<dbReference type="EMBL" id="KQ086287">
    <property type="protein sequence ID" value="KLO05590.1"/>
    <property type="molecule type" value="Genomic_DNA"/>
</dbReference>
<keyword evidence="4" id="KW-1185">Reference proteome</keyword>
<feature type="transmembrane region" description="Helical" evidence="2">
    <location>
        <begin position="173"/>
        <end position="193"/>
    </location>
</feature>
<name>A0A0H2R1J2_9AGAM</name>
<keyword evidence="2" id="KW-1133">Transmembrane helix</keyword>
<dbReference type="InParanoid" id="A0A0H2R1J2"/>
<dbReference type="STRING" id="27342.A0A0H2R1J2"/>
<keyword evidence="2" id="KW-0472">Membrane</keyword>
<organism evidence="3 4">
    <name type="scientific">Schizopora paradoxa</name>
    <dbReference type="NCBI Taxonomy" id="27342"/>
    <lineage>
        <taxon>Eukaryota</taxon>
        <taxon>Fungi</taxon>
        <taxon>Dikarya</taxon>
        <taxon>Basidiomycota</taxon>
        <taxon>Agaricomycotina</taxon>
        <taxon>Agaricomycetes</taxon>
        <taxon>Hymenochaetales</taxon>
        <taxon>Schizoporaceae</taxon>
        <taxon>Schizopora</taxon>
    </lineage>
</organism>
<evidence type="ECO:0000313" key="3">
    <source>
        <dbReference type="EMBL" id="KLO05590.1"/>
    </source>
</evidence>
<gene>
    <name evidence="3" type="ORF">SCHPADRAFT_946779</name>
</gene>
<feature type="region of interest" description="Disordered" evidence="1">
    <location>
        <begin position="482"/>
        <end position="503"/>
    </location>
</feature>
<accession>A0A0H2R1J2</accession>
<keyword evidence="2" id="KW-0812">Transmembrane</keyword>
<dbReference type="AlphaFoldDB" id="A0A0H2R1J2"/>
<reference evidence="3 4" key="1">
    <citation type="submission" date="2015-04" db="EMBL/GenBank/DDBJ databases">
        <title>Complete genome sequence of Schizopora paradoxa KUC8140, a cosmopolitan wood degrader in East Asia.</title>
        <authorList>
            <consortium name="DOE Joint Genome Institute"/>
            <person name="Min B."/>
            <person name="Park H."/>
            <person name="Jang Y."/>
            <person name="Kim J.-J."/>
            <person name="Kim K.H."/>
            <person name="Pangilinan J."/>
            <person name="Lipzen A."/>
            <person name="Riley R."/>
            <person name="Grigoriev I.V."/>
            <person name="Spatafora J.W."/>
            <person name="Choi I.-G."/>
        </authorList>
    </citation>
    <scope>NUCLEOTIDE SEQUENCE [LARGE SCALE GENOMIC DNA]</scope>
    <source>
        <strain evidence="3 4">KUC8140</strain>
    </source>
</reference>
<feature type="transmembrane region" description="Helical" evidence="2">
    <location>
        <begin position="56"/>
        <end position="77"/>
    </location>
</feature>
<feature type="transmembrane region" description="Helical" evidence="2">
    <location>
        <begin position="116"/>
        <end position="138"/>
    </location>
</feature>
<evidence type="ECO:0000256" key="2">
    <source>
        <dbReference type="SAM" id="Phobius"/>
    </source>
</evidence>